<proteinExistence type="predicted"/>
<dbReference type="KEGG" id="vg:2657960"/>
<dbReference type="RefSeq" id="NP_944059.1">
    <property type="nucleotide sequence ID" value="NC_005260.1"/>
</dbReference>
<accession>Q76YR0</accession>
<gene>
    <name evidence="1" type="ORF">Aeh1ORF170c</name>
</gene>
<dbReference type="OrthoDB" id="38374at10239"/>
<name>Q76YR0_9CAUD</name>
<protein>
    <submittedName>
        <fullName evidence="1">Uncharacterized protein</fullName>
    </submittedName>
</protein>
<organism evidence="1 2">
    <name type="scientific">Aeromonas phage Aeh1</name>
    <dbReference type="NCBI Taxonomy" id="2880362"/>
    <lineage>
        <taxon>Viruses</taxon>
        <taxon>Duplodnaviria</taxon>
        <taxon>Heunggongvirae</taxon>
        <taxon>Uroviricota</taxon>
        <taxon>Caudoviricetes</taxon>
        <taxon>Pantevenvirales</taxon>
        <taxon>Straboviridae</taxon>
        <taxon>Cinqassovirus</taxon>
        <taxon>Cinqassovirus aeh1</taxon>
    </lineage>
</organism>
<sequence length="53" mass="6114">MQSLKQEIEENVRASFELSGSKVTDSQWEQIKRAADYIKEHGEMTERPNVADC</sequence>
<dbReference type="Proteomes" id="UP000002555">
    <property type="component" value="Segment"/>
</dbReference>
<evidence type="ECO:0000313" key="1">
    <source>
        <dbReference type="EMBL" id="AAQ17836.1"/>
    </source>
</evidence>
<keyword evidence="2" id="KW-1185">Reference proteome</keyword>
<reference evidence="1 2" key="1">
    <citation type="journal article" date="2001" name="J. Bacteriol.">
        <title>Phylogeny of the major head and tail genes of the wide-ranging T4-type bacteriophages.</title>
        <authorList>
            <person name="Tetart F."/>
            <person name="Desplats C."/>
            <person name="Kutateladze M."/>
            <person name="Monod C."/>
            <person name="Ackermann H.W."/>
            <person name="Krisch H.M."/>
        </authorList>
    </citation>
    <scope>NUCLEOTIDE SEQUENCE</scope>
</reference>
<evidence type="ECO:0000313" key="2">
    <source>
        <dbReference type="Proteomes" id="UP000002555"/>
    </source>
</evidence>
<dbReference type="EMBL" id="AY266303">
    <property type="protein sequence ID" value="AAQ17836.1"/>
    <property type="molecule type" value="Genomic_DNA"/>
</dbReference>